<dbReference type="FunFam" id="3.30.160.60:FF:000358">
    <property type="entry name" value="zinc finger protein 24"/>
    <property type="match status" value="1"/>
</dbReference>
<evidence type="ECO:0000256" key="11">
    <source>
        <dbReference type="SAM" id="MobiDB-lite"/>
    </source>
</evidence>
<keyword evidence="7" id="KW-0238">DNA-binding</keyword>
<keyword evidence="6" id="KW-0805">Transcription regulation</keyword>
<evidence type="ECO:0000256" key="4">
    <source>
        <dbReference type="ARBA" id="ARBA00022771"/>
    </source>
</evidence>
<feature type="domain" description="C2H2-type" evidence="12">
    <location>
        <begin position="38"/>
        <end position="61"/>
    </location>
</feature>
<dbReference type="SUPFAM" id="SSF57667">
    <property type="entry name" value="beta-beta-alpha zinc fingers"/>
    <property type="match status" value="1"/>
</dbReference>
<feature type="non-terminal residue" evidence="13">
    <location>
        <position position="69"/>
    </location>
</feature>
<protein>
    <submittedName>
        <fullName evidence="13">ZNF24 protein</fullName>
    </submittedName>
</protein>
<comment type="subcellular location">
    <subcellularLocation>
        <location evidence="1">Nucleus</location>
    </subcellularLocation>
</comment>
<keyword evidence="8" id="KW-0804">Transcription</keyword>
<dbReference type="InterPro" id="IPR013087">
    <property type="entry name" value="Znf_C2H2_type"/>
</dbReference>
<evidence type="ECO:0000256" key="8">
    <source>
        <dbReference type="ARBA" id="ARBA00023163"/>
    </source>
</evidence>
<dbReference type="PANTHER" id="PTHR23226">
    <property type="entry name" value="ZINC FINGER AND SCAN DOMAIN-CONTAINING"/>
    <property type="match status" value="1"/>
</dbReference>
<evidence type="ECO:0000313" key="14">
    <source>
        <dbReference type="Proteomes" id="UP000573697"/>
    </source>
</evidence>
<evidence type="ECO:0000256" key="9">
    <source>
        <dbReference type="ARBA" id="ARBA00023242"/>
    </source>
</evidence>
<accession>A0A7K5EQY2</accession>
<dbReference type="InterPro" id="IPR036236">
    <property type="entry name" value="Znf_C2H2_sf"/>
</dbReference>
<evidence type="ECO:0000256" key="5">
    <source>
        <dbReference type="ARBA" id="ARBA00022833"/>
    </source>
</evidence>
<evidence type="ECO:0000256" key="2">
    <source>
        <dbReference type="ARBA" id="ARBA00022723"/>
    </source>
</evidence>
<dbReference type="AlphaFoldDB" id="A0A7K5EQY2"/>
<keyword evidence="14" id="KW-1185">Reference proteome</keyword>
<dbReference type="Gene3D" id="3.30.160.60">
    <property type="entry name" value="Classic Zinc Finger"/>
    <property type="match status" value="2"/>
</dbReference>
<evidence type="ECO:0000256" key="6">
    <source>
        <dbReference type="ARBA" id="ARBA00023015"/>
    </source>
</evidence>
<proteinExistence type="predicted"/>
<evidence type="ECO:0000256" key="1">
    <source>
        <dbReference type="ARBA" id="ARBA00004123"/>
    </source>
</evidence>
<keyword evidence="3" id="KW-0677">Repeat</keyword>
<keyword evidence="2" id="KW-0479">Metal-binding</keyword>
<reference evidence="13 14" key="1">
    <citation type="submission" date="2019-09" db="EMBL/GenBank/DDBJ databases">
        <title>Bird 10,000 Genomes (B10K) Project - Family phase.</title>
        <authorList>
            <person name="Zhang G."/>
        </authorList>
    </citation>
    <scope>NUCLEOTIDE SEQUENCE [LARGE SCALE GENOMIC DNA]</scope>
    <source>
        <strain evidence="13">B10K-DU-001-66</strain>
        <tissue evidence="13">Muscle</tissue>
    </source>
</reference>
<organism evidence="13 14">
    <name type="scientific">Polioptila caerulea</name>
    <name type="common">Blue-grey gnatcatcher</name>
    <dbReference type="NCBI Taxonomy" id="66707"/>
    <lineage>
        <taxon>Eukaryota</taxon>
        <taxon>Metazoa</taxon>
        <taxon>Chordata</taxon>
        <taxon>Craniata</taxon>
        <taxon>Vertebrata</taxon>
        <taxon>Euteleostomi</taxon>
        <taxon>Archelosauria</taxon>
        <taxon>Archosauria</taxon>
        <taxon>Dinosauria</taxon>
        <taxon>Saurischia</taxon>
        <taxon>Theropoda</taxon>
        <taxon>Coelurosauria</taxon>
        <taxon>Aves</taxon>
        <taxon>Neognathae</taxon>
        <taxon>Neoaves</taxon>
        <taxon>Telluraves</taxon>
        <taxon>Australaves</taxon>
        <taxon>Passeriformes</taxon>
        <taxon>Certhiidae</taxon>
        <taxon>Polioptilinae</taxon>
        <taxon>Polioptila</taxon>
    </lineage>
</organism>
<gene>
    <name evidence="13" type="primary">Znf24</name>
    <name evidence="13" type="ORF">POLCAE_R05719</name>
</gene>
<comment type="caution">
    <text evidence="13">The sequence shown here is derived from an EMBL/GenBank/DDBJ whole genome shotgun (WGS) entry which is preliminary data.</text>
</comment>
<dbReference type="GO" id="GO:0008270">
    <property type="term" value="F:zinc ion binding"/>
    <property type="evidence" value="ECO:0007669"/>
    <property type="project" value="UniProtKB-KW"/>
</dbReference>
<dbReference type="GO" id="GO:0000981">
    <property type="term" value="F:DNA-binding transcription factor activity, RNA polymerase II-specific"/>
    <property type="evidence" value="ECO:0007669"/>
    <property type="project" value="TreeGrafter"/>
</dbReference>
<dbReference type="Pfam" id="PF00096">
    <property type="entry name" value="zf-C2H2"/>
    <property type="match status" value="1"/>
</dbReference>
<dbReference type="PANTHER" id="PTHR23226:SF416">
    <property type="entry name" value="FI01424P"/>
    <property type="match status" value="1"/>
</dbReference>
<dbReference type="PROSITE" id="PS50157">
    <property type="entry name" value="ZINC_FINGER_C2H2_2"/>
    <property type="match status" value="2"/>
</dbReference>
<feature type="non-terminal residue" evidence="13">
    <location>
        <position position="1"/>
    </location>
</feature>
<sequence length="69" mass="7787">TEERPFCCPDGGKGFQHNSTLVRHQCIHTGERPHEWLQCGKSFSDSSTLTQHQRRHWKGSPVSSPSAGR</sequence>
<name>A0A7K5EQY2_POLCE</name>
<dbReference type="FunFam" id="3.30.160.60:FF:000213">
    <property type="entry name" value="Zinc finger protein 624"/>
    <property type="match status" value="1"/>
</dbReference>
<keyword evidence="5" id="KW-0862">Zinc</keyword>
<evidence type="ECO:0000256" key="10">
    <source>
        <dbReference type="PROSITE-ProRule" id="PRU00042"/>
    </source>
</evidence>
<dbReference type="Proteomes" id="UP000573697">
    <property type="component" value="Unassembled WGS sequence"/>
</dbReference>
<feature type="region of interest" description="Disordered" evidence="11">
    <location>
        <begin position="46"/>
        <end position="69"/>
    </location>
</feature>
<evidence type="ECO:0000313" key="13">
    <source>
        <dbReference type="EMBL" id="NWS35067.1"/>
    </source>
</evidence>
<evidence type="ECO:0000259" key="12">
    <source>
        <dbReference type="PROSITE" id="PS50157"/>
    </source>
</evidence>
<evidence type="ECO:0000256" key="3">
    <source>
        <dbReference type="ARBA" id="ARBA00022737"/>
    </source>
</evidence>
<dbReference type="GO" id="GO:0005634">
    <property type="term" value="C:nucleus"/>
    <property type="evidence" value="ECO:0007669"/>
    <property type="project" value="UniProtKB-SubCell"/>
</dbReference>
<dbReference type="EMBL" id="VYXF01011499">
    <property type="protein sequence ID" value="NWS35067.1"/>
    <property type="molecule type" value="Genomic_DNA"/>
</dbReference>
<feature type="domain" description="C2H2-type" evidence="12">
    <location>
        <begin position="6"/>
        <end position="33"/>
    </location>
</feature>
<keyword evidence="4 10" id="KW-0863">Zinc-finger</keyword>
<dbReference type="GO" id="GO:0000978">
    <property type="term" value="F:RNA polymerase II cis-regulatory region sequence-specific DNA binding"/>
    <property type="evidence" value="ECO:0007669"/>
    <property type="project" value="TreeGrafter"/>
</dbReference>
<keyword evidence="9" id="KW-0539">Nucleus</keyword>
<evidence type="ECO:0000256" key="7">
    <source>
        <dbReference type="ARBA" id="ARBA00023125"/>
    </source>
</evidence>